<feature type="transmembrane region" description="Helical" evidence="6">
    <location>
        <begin position="550"/>
        <end position="569"/>
    </location>
</feature>
<sequence>MPAFGERGLDACRPLRHRGVPRSTTGVMAMPAVSTGVRPWLRRHDPRFAALRRAARVTVAACVGFYLCHYLLGESVVALYALFGTIALGLLSDVDGAPSERTRLLLGALPVGLVLVTLGTVLAVDVWAAAAGMLLVGFAVAFSTVGGPRIAGLANGLQLFYILPCFPPYDPGSLPDRLAGVVIGIVLLAAADRVLWPAAAPRGFADRLACATEPVGRYAAAVAASTGDAEVRARLGPGVAAALDAVEALRLDTVPRAERPVGPGVRDRSLGVAAIALQSVTARLTDLVALLDDPALGPQARDAVARLVGAAGDALEACAPALRGTGPAPAIAPLDAALAGFLSRRAAILAARDGISRRHLRVGAEAVMVAQSTRSVVVGTRAALGIADPEPLGGIAPVTFAYLHYSPVKRWLRRLRVHLTPRSVYFQNAVRLAVGLAAARVIAGLPDITHGFWVMLATLTLMRTSLVASRAALGPAFAGVTVGAVLAGVLLVAVGDRTEIYAWFLPLIMIVGFAAGPLLGPAAGQAGFTVVIAVVFAQLAPSSWHLAETRMIDVILGGLIGALIGAAVWPRGGAGEVRRSAAALLRAGADGVVATARLLTGEPARQRADLPKLLALLDATHAQFRSEGAPASVGREVDWLAVLGVSHRLVDDADLLRGRYPEPDPLPWPAVGAALIDAATVVAHDLQVTAAALATAGAAPPDESGPVHARLSPHPPVADYGRAPSDALRVVDVWGWVHGLADDVHRLHVAVSSPGRERPFAGTPPDAGGASVRRSSAPREDRS</sequence>
<keyword evidence="9" id="KW-1185">Reference proteome</keyword>
<evidence type="ECO:0000256" key="1">
    <source>
        <dbReference type="ARBA" id="ARBA00004141"/>
    </source>
</evidence>
<evidence type="ECO:0000256" key="2">
    <source>
        <dbReference type="ARBA" id="ARBA00022692"/>
    </source>
</evidence>
<feature type="region of interest" description="Disordered" evidence="5">
    <location>
        <begin position="697"/>
        <end position="718"/>
    </location>
</feature>
<protein>
    <submittedName>
        <fullName evidence="8">FUSC family protein</fullName>
    </submittedName>
</protein>
<reference evidence="8 9" key="1">
    <citation type="journal article" date="2019" name="Int. J. Syst. Evol. Microbiol.">
        <title>The Global Catalogue of Microorganisms (GCM) 10K type strain sequencing project: providing services to taxonomists for standard genome sequencing and annotation.</title>
        <authorList>
            <consortium name="The Broad Institute Genomics Platform"/>
            <consortium name="The Broad Institute Genome Sequencing Center for Infectious Disease"/>
            <person name="Wu L."/>
            <person name="Ma J."/>
        </authorList>
    </citation>
    <scope>NUCLEOTIDE SEQUENCE [LARGE SCALE GENOMIC DNA]</scope>
    <source>
        <strain evidence="8 9">JCM 11117</strain>
    </source>
</reference>
<accession>A0ABN1QDP6</accession>
<feature type="transmembrane region" description="Helical" evidence="6">
    <location>
        <begin position="500"/>
        <end position="519"/>
    </location>
</feature>
<organism evidence="8 9">
    <name type="scientific">Pseudonocardia zijingensis</name>
    <dbReference type="NCBI Taxonomy" id="153376"/>
    <lineage>
        <taxon>Bacteria</taxon>
        <taxon>Bacillati</taxon>
        <taxon>Actinomycetota</taxon>
        <taxon>Actinomycetes</taxon>
        <taxon>Pseudonocardiales</taxon>
        <taxon>Pseudonocardiaceae</taxon>
        <taxon>Pseudonocardia</taxon>
    </lineage>
</organism>
<evidence type="ECO:0000256" key="4">
    <source>
        <dbReference type="ARBA" id="ARBA00023136"/>
    </source>
</evidence>
<evidence type="ECO:0000256" key="3">
    <source>
        <dbReference type="ARBA" id="ARBA00022989"/>
    </source>
</evidence>
<feature type="domain" description="Integral membrane bound transporter" evidence="7">
    <location>
        <begin position="441"/>
        <end position="564"/>
    </location>
</feature>
<evidence type="ECO:0000259" key="7">
    <source>
        <dbReference type="Pfam" id="PF13515"/>
    </source>
</evidence>
<feature type="transmembrane region" description="Helical" evidence="6">
    <location>
        <begin position="473"/>
        <end position="494"/>
    </location>
</feature>
<comment type="caution">
    <text evidence="8">The sequence shown here is derived from an EMBL/GenBank/DDBJ whole genome shotgun (WGS) entry which is preliminary data.</text>
</comment>
<feature type="region of interest" description="Disordered" evidence="5">
    <location>
        <begin position="752"/>
        <end position="783"/>
    </location>
</feature>
<evidence type="ECO:0000256" key="6">
    <source>
        <dbReference type="SAM" id="Phobius"/>
    </source>
</evidence>
<feature type="transmembrane region" description="Helical" evidence="6">
    <location>
        <begin position="130"/>
        <end position="151"/>
    </location>
</feature>
<dbReference type="EMBL" id="BAAAHP010000101">
    <property type="protein sequence ID" value="GAA0941224.1"/>
    <property type="molecule type" value="Genomic_DNA"/>
</dbReference>
<feature type="transmembrane region" description="Helical" evidence="6">
    <location>
        <begin position="104"/>
        <end position="124"/>
    </location>
</feature>
<keyword evidence="2 6" id="KW-0812">Transmembrane</keyword>
<gene>
    <name evidence="8" type="ORF">GCM10009559_36740</name>
</gene>
<evidence type="ECO:0000313" key="8">
    <source>
        <dbReference type="EMBL" id="GAA0941224.1"/>
    </source>
</evidence>
<proteinExistence type="predicted"/>
<feature type="transmembrane region" description="Helical" evidence="6">
    <location>
        <begin position="526"/>
        <end position="544"/>
    </location>
</feature>
<keyword evidence="4 6" id="KW-0472">Membrane</keyword>
<name>A0ABN1QDP6_9PSEU</name>
<comment type="subcellular location">
    <subcellularLocation>
        <location evidence="1">Membrane</location>
        <topology evidence="1">Multi-pass membrane protein</topology>
    </subcellularLocation>
</comment>
<evidence type="ECO:0000313" key="9">
    <source>
        <dbReference type="Proteomes" id="UP001499967"/>
    </source>
</evidence>
<dbReference type="Pfam" id="PF13515">
    <property type="entry name" value="FUSC_2"/>
    <property type="match status" value="1"/>
</dbReference>
<dbReference type="InterPro" id="IPR049453">
    <property type="entry name" value="Memb_transporter_dom"/>
</dbReference>
<keyword evidence="3 6" id="KW-1133">Transmembrane helix</keyword>
<dbReference type="Proteomes" id="UP001499967">
    <property type="component" value="Unassembled WGS sequence"/>
</dbReference>
<evidence type="ECO:0000256" key="5">
    <source>
        <dbReference type="SAM" id="MobiDB-lite"/>
    </source>
</evidence>